<keyword evidence="1" id="KW-0732">Signal</keyword>
<dbReference type="Gene3D" id="3.40.50.10610">
    <property type="entry name" value="ABC-type transport auxiliary lipoprotein component"/>
    <property type="match status" value="1"/>
</dbReference>
<evidence type="ECO:0000313" key="2">
    <source>
        <dbReference type="EMBL" id="SGY81531.1"/>
    </source>
</evidence>
<dbReference type="EMBL" id="FPLD01000004">
    <property type="protein sequence ID" value="SGY81531.1"/>
    <property type="molecule type" value="Genomic_DNA"/>
</dbReference>
<dbReference type="AlphaFoldDB" id="A0A1L0D5A2"/>
<evidence type="ECO:0000256" key="1">
    <source>
        <dbReference type="SAM" id="SignalP"/>
    </source>
</evidence>
<name>A0A1L0D5A2_9GAMM</name>
<sequence>MNKLFKLVLGSILVSTLLAGCSTSVERIDAGQTVDLSGAWNDTDSQMVAQEMISDALARPWYSNFAAKTGKAPAVIVGTVRNLSHEHINTKTFVNEMERELINSGRVEFVASSDERSEIREERIDQDLNASESTRNAAGQEKGADFILKGQINTIIDTASSDQVRYYQVDLSLISLADNRKLWVGQKKLKKLVSNGKLRY</sequence>
<dbReference type="RefSeq" id="WP_075517887.1">
    <property type="nucleotide sequence ID" value="NZ_FPLD01000004.1"/>
</dbReference>
<dbReference type="InterPro" id="IPR014094">
    <property type="entry name" value="LpoB"/>
</dbReference>
<protein>
    <submittedName>
        <fullName evidence="2">Putative lipoprotein</fullName>
    </submittedName>
</protein>
<accession>A0A1L0D5A2</accession>
<feature type="signal peptide" evidence="1">
    <location>
        <begin position="1"/>
        <end position="19"/>
    </location>
</feature>
<dbReference type="Proteomes" id="UP000183794">
    <property type="component" value="Unassembled WGS sequence"/>
</dbReference>
<dbReference type="Pfam" id="PF13036">
    <property type="entry name" value="LpoB"/>
    <property type="match status" value="1"/>
</dbReference>
<organism evidence="2 3">
    <name type="scientific">Moritella viscosa</name>
    <dbReference type="NCBI Taxonomy" id="80854"/>
    <lineage>
        <taxon>Bacteria</taxon>
        <taxon>Pseudomonadati</taxon>
        <taxon>Pseudomonadota</taxon>
        <taxon>Gammaproteobacteria</taxon>
        <taxon>Alteromonadales</taxon>
        <taxon>Moritellaceae</taxon>
        <taxon>Moritella</taxon>
    </lineage>
</organism>
<dbReference type="PROSITE" id="PS51257">
    <property type="entry name" value="PROKAR_LIPOPROTEIN"/>
    <property type="match status" value="1"/>
</dbReference>
<proteinExistence type="predicted"/>
<gene>
    <name evidence="2" type="ORF">NVI5450_0035</name>
</gene>
<reference evidence="2 3" key="1">
    <citation type="submission" date="2016-11" db="EMBL/GenBank/DDBJ databases">
        <authorList>
            <person name="Jaros S."/>
            <person name="Januszkiewicz K."/>
            <person name="Wedrychowicz H."/>
        </authorList>
    </citation>
    <scope>NUCLEOTIDE SEQUENCE [LARGE SCALE GENOMIC DNA]</scope>
    <source>
        <strain evidence="2">NVI 5450</strain>
    </source>
</reference>
<dbReference type="OrthoDB" id="9803653at2"/>
<keyword evidence="2" id="KW-0449">Lipoprotein</keyword>
<feature type="chain" id="PRO_5013199342" evidence="1">
    <location>
        <begin position="20"/>
        <end position="200"/>
    </location>
</feature>
<evidence type="ECO:0000313" key="3">
    <source>
        <dbReference type="Proteomes" id="UP000183794"/>
    </source>
</evidence>